<evidence type="ECO:0008006" key="5">
    <source>
        <dbReference type="Google" id="ProtNLM"/>
    </source>
</evidence>
<keyword evidence="1" id="KW-0378">Hydrolase</keyword>
<reference evidence="4" key="1">
    <citation type="submission" date="2017-10" db="EMBL/GenBank/DDBJ databases">
        <title>Completed PacBio SMRT sequence of Methylosinus trichosporium OB3b reveals presence of a third large plasmid.</title>
        <authorList>
            <person name="Charles T.C."/>
            <person name="Lynch M.D.J."/>
            <person name="Heil J.R."/>
            <person name="Cheng J."/>
        </authorList>
    </citation>
    <scope>NUCLEOTIDE SEQUENCE [LARGE SCALE GENOMIC DNA]</scope>
    <source>
        <strain evidence="4">OB3b</strain>
    </source>
</reference>
<evidence type="ECO:0000256" key="1">
    <source>
        <dbReference type="ARBA" id="ARBA00022801"/>
    </source>
</evidence>
<name>A0A2D2D044_METT3</name>
<evidence type="ECO:0000256" key="2">
    <source>
        <dbReference type="SAM" id="Phobius"/>
    </source>
</evidence>
<keyword evidence="2" id="KW-0812">Transmembrane</keyword>
<feature type="transmembrane region" description="Helical" evidence="2">
    <location>
        <begin position="586"/>
        <end position="605"/>
    </location>
</feature>
<dbReference type="RefSeq" id="WP_003614658.1">
    <property type="nucleotide sequence ID" value="NZ_ADVE02000001.1"/>
</dbReference>
<dbReference type="PANTHER" id="PTHR22946:SF9">
    <property type="entry name" value="POLYKETIDE TRANSFERASE AF380"/>
    <property type="match status" value="1"/>
</dbReference>
<accession>A0A2D2D044</accession>
<proteinExistence type="predicted"/>
<dbReference type="InterPro" id="IPR029058">
    <property type="entry name" value="AB_hydrolase_fold"/>
</dbReference>
<protein>
    <recommendedName>
        <fullName evidence="5">Serine aminopeptidase S33 domain-containing protein</fullName>
    </recommendedName>
</protein>
<dbReference type="GO" id="GO:0052689">
    <property type="term" value="F:carboxylic ester hydrolase activity"/>
    <property type="evidence" value="ECO:0007669"/>
    <property type="project" value="UniProtKB-ARBA"/>
</dbReference>
<feature type="transmembrane region" description="Helical" evidence="2">
    <location>
        <begin position="387"/>
        <end position="404"/>
    </location>
</feature>
<gene>
    <name evidence="3" type="ORF">CQW49_11065</name>
</gene>
<keyword evidence="2" id="KW-0472">Membrane</keyword>
<dbReference type="InterPro" id="IPR050261">
    <property type="entry name" value="FrsA_esterase"/>
</dbReference>
<evidence type="ECO:0000313" key="3">
    <source>
        <dbReference type="EMBL" id="ATQ68360.1"/>
    </source>
</evidence>
<organism evidence="3 4">
    <name type="scientific">Methylosinus trichosporium (strain ATCC 35070 / NCIMB 11131 / UNIQEM 75 / OB3b)</name>
    <dbReference type="NCBI Taxonomy" id="595536"/>
    <lineage>
        <taxon>Bacteria</taxon>
        <taxon>Pseudomonadati</taxon>
        <taxon>Pseudomonadota</taxon>
        <taxon>Alphaproteobacteria</taxon>
        <taxon>Hyphomicrobiales</taxon>
        <taxon>Methylocystaceae</taxon>
        <taxon>Methylosinus</taxon>
    </lineage>
</organism>
<dbReference type="EMBL" id="CP023737">
    <property type="protein sequence ID" value="ATQ68360.1"/>
    <property type="molecule type" value="Genomic_DNA"/>
</dbReference>
<dbReference type="KEGG" id="mtw:CQW49_11065"/>
<dbReference type="Gene3D" id="3.40.50.1820">
    <property type="entry name" value="alpha/beta hydrolase"/>
    <property type="match status" value="2"/>
</dbReference>
<dbReference type="AlphaFoldDB" id="A0A2D2D044"/>
<dbReference type="PANTHER" id="PTHR22946">
    <property type="entry name" value="DIENELACTONE HYDROLASE DOMAIN-CONTAINING PROTEIN-RELATED"/>
    <property type="match status" value="1"/>
</dbReference>
<evidence type="ECO:0000313" key="4">
    <source>
        <dbReference type="Proteomes" id="UP000230709"/>
    </source>
</evidence>
<keyword evidence="4" id="KW-1185">Reference proteome</keyword>
<keyword evidence="2" id="KW-1133">Transmembrane helix</keyword>
<dbReference type="STRING" id="595536.GCA_000178815_02952"/>
<sequence length="606" mass="63522">MATKDVDHSCAIHTSRTTAVNIGPSFGWFHHADGDRGVVLCASIGYEGLCAHRSWRALADALAAAGLPTLRFDYPGEGDSLGDSEDSLLLDRWRGSIRAAVDWMRETVGVREVALVGLRLGASLAAEVGGVERLVEIAPVVKGRSYLRELDAMARMLAASAGAPTSPKGQEVELEGFVLSSATCDAICAVDLTRLAAAPAPRILVMRDPTTRSVADHVARLEALGAVVETRELADYAALTPAPLPAPPPMDDFAAIVAFVGAGAARARILAPAPGGLATDVFTETALRFGADGRLAGVLCLPRGAPAATVVMLDTGANHHIGCGRSAVIHARALAEMGVASLRMDSLGVGESAPVAGGPRSALYRAERAEDVVAALDCLAARGLKRITLFGVCSGATLAIFAALRDPRVEAMILANAQVFGRIDDAAIDELLTTGFGATSTYVSKAMSARAWARVASGEVSLGKLVSIFAALARRKTMSLLRATRLGPGHGKALEARRNFATLARRGVRMLLVHGDRDVGREEVDLCFGADGRFLRRLDGVSLDVISGADHALASQLSREAMLERISAFLRSAEMRVAAPRRRSKTLVGALTLAAIGALAMLMHLE</sequence>
<dbReference type="SUPFAM" id="SSF53474">
    <property type="entry name" value="alpha/beta-Hydrolases"/>
    <property type="match status" value="2"/>
</dbReference>
<dbReference type="Proteomes" id="UP000230709">
    <property type="component" value="Chromosome"/>
</dbReference>